<keyword evidence="3" id="KW-0808">Transferase</keyword>
<dbReference type="CDD" id="cd03801">
    <property type="entry name" value="GT4_PimA-like"/>
    <property type="match status" value="1"/>
</dbReference>
<organism evidence="3 5">
    <name type="scientific">Methylacidiphilum kamchatkense Kam1</name>
    <dbReference type="NCBI Taxonomy" id="1202785"/>
    <lineage>
        <taxon>Bacteria</taxon>
        <taxon>Pseudomonadati</taxon>
        <taxon>Verrucomicrobiota</taxon>
        <taxon>Methylacidiphilae</taxon>
        <taxon>Methylacidiphilales</taxon>
        <taxon>Methylacidiphilaceae</taxon>
        <taxon>Methylacidiphilum (ex Ratnadevi et al. 2023)</taxon>
    </lineage>
</organism>
<gene>
    <name evidence="2" type="ORF">A946_00125</name>
    <name evidence="3" type="ORF">kam1_1646</name>
</gene>
<evidence type="ECO:0000259" key="1">
    <source>
        <dbReference type="Pfam" id="PF00534"/>
    </source>
</evidence>
<keyword evidence="4" id="KW-1185">Reference proteome</keyword>
<evidence type="ECO:0000313" key="5">
    <source>
        <dbReference type="Proteomes" id="UP000315925"/>
    </source>
</evidence>
<dbReference type="PANTHER" id="PTHR45947">
    <property type="entry name" value="SULFOQUINOVOSYL TRANSFERASE SQD2"/>
    <property type="match status" value="1"/>
</dbReference>
<reference evidence="3" key="2">
    <citation type="journal article" date="2019" name="BMC Genomics">
        <title>Complete genome sequence analysis of the thermoacidophilic verrucomicrobial methanotroph 'Candidatus Methylacidiphilum kamchatkense' strain Kam1 and comparison with its closest relatives.</title>
        <authorList>
            <person name="Kruse T."/>
            <person name="Ratnadevi C.M."/>
            <person name="Erikstad H.A."/>
            <person name="Birkeland N.K."/>
        </authorList>
    </citation>
    <scope>NUCLEOTIDE SEQUENCE</scope>
    <source>
        <strain evidence="3">Kam1</strain>
    </source>
</reference>
<dbReference type="Proteomes" id="UP000315925">
    <property type="component" value="Chromosome"/>
</dbReference>
<evidence type="ECO:0000313" key="3">
    <source>
        <dbReference type="EMBL" id="QDQ42861.1"/>
    </source>
</evidence>
<sequence length="360" mass="42243">MLNNTVSRPIKVVHLVSHPIHYFIPRYRELHQRKDISFTVIYYSLKTTGKLYQKDYGKDINWNVSFLEGYQWIEFPKSSISDLPQFFLNPIRTDILTHLWNEKYDILWIHGYYLITNWIAAFLQRINKRIAFIRTEDVLLHKRKTWRKVVKYFPLKILFSQVYGLYIGEANKKYLEYYGIPKERLYPASHGVDNHYFQLQYENLFPLREKIRKDFGIVENNLPVILFCGRFVEMKCPLLLLEAFHRISPLIPCYLLLVGDGPLREKIKEKIKNDKIKNVIITGFLDQSEIAKAYVAADLFVLPSTNDTWGLVINEAMNFGLPIIASNLVGCAQDLIKENCNGFLFPANDVDKLTECLTSF</sequence>
<dbReference type="AlphaFoldDB" id="A0A0C1USA7"/>
<dbReference type="PANTHER" id="PTHR45947:SF3">
    <property type="entry name" value="SULFOQUINOVOSYL TRANSFERASE SQD2"/>
    <property type="match status" value="1"/>
</dbReference>
<reference evidence="5" key="3">
    <citation type="submission" date="2019-03" db="EMBL/GenBank/DDBJ databases">
        <title>Complete genome of Methylacidiphilum kamchatkense Kam1.</title>
        <authorList>
            <person name="Kruse T."/>
            <person name="Murarilal Ratnadevi C."/>
            <person name="Erikstad H.-A."/>
            <person name="Birkeland N.-K."/>
        </authorList>
    </citation>
    <scope>NUCLEOTIDE SEQUENCE [LARGE SCALE GENOMIC DNA]</scope>
    <source>
        <strain evidence="5">kam1</strain>
    </source>
</reference>
<name>A0A0C1USA7_9BACT</name>
<dbReference type="RefSeq" id="WP_039720482.1">
    <property type="nucleotide sequence ID" value="NZ_JQNX01000001.1"/>
</dbReference>
<dbReference type="OrthoDB" id="9795068at2"/>
<evidence type="ECO:0000313" key="4">
    <source>
        <dbReference type="Proteomes" id="UP000031594"/>
    </source>
</evidence>
<dbReference type="EMBL" id="JQNX01000001">
    <property type="protein sequence ID" value="KIE59184.1"/>
    <property type="molecule type" value="Genomic_DNA"/>
</dbReference>
<dbReference type="InterPro" id="IPR001296">
    <property type="entry name" value="Glyco_trans_1"/>
</dbReference>
<feature type="domain" description="Glycosyl transferase family 1" evidence="1">
    <location>
        <begin position="209"/>
        <end position="358"/>
    </location>
</feature>
<evidence type="ECO:0000313" key="2">
    <source>
        <dbReference type="EMBL" id="KIE59184.1"/>
    </source>
</evidence>
<dbReference type="Gene3D" id="3.40.50.2000">
    <property type="entry name" value="Glycogen Phosphorylase B"/>
    <property type="match status" value="2"/>
</dbReference>
<dbReference type="SUPFAM" id="SSF53756">
    <property type="entry name" value="UDP-Glycosyltransferase/glycogen phosphorylase"/>
    <property type="match status" value="1"/>
</dbReference>
<dbReference type="GO" id="GO:0016757">
    <property type="term" value="F:glycosyltransferase activity"/>
    <property type="evidence" value="ECO:0007669"/>
    <property type="project" value="InterPro"/>
</dbReference>
<dbReference type="STRING" id="1202785.A946_00125"/>
<dbReference type="InterPro" id="IPR050194">
    <property type="entry name" value="Glycosyltransferase_grp1"/>
</dbReference>
<dbReference type="Proteomes" id="UP000031594">
    <property type="component" value="Unassembled WGS sequence"/>
</dbReference>
<proteinExistence type="predicted"/>
<accession>A0A0C1USA7</accession>
<dbReference type="EMBL" id="CP037899">
    <property type="protein sequence ID" value="QDQ42861.1"/>
    <property type="molecule type" value="Genomic_DNA"/>
</dbReference>
<dbReference type="Pfam" id="PF00534">
    <property type="entry name" value="Glycos_transf_1"/>
    <property type="match status" value="1"/>
</dbReference>
<dbReference type="KEGG" id="mkc:kam1_1646"/>
<reference evidence="2 4" key="1">
    <citation type="submission" date="2014-08" db="EMBL/GenBank/DDBJ databases">
        <title>Methylacidiphilum kamchatkense strain Kam1 draft genome sequence.</title>
        <authorList>
            <person name="Birkeland N.-K."/>
            <person name="Erikstad H.A."/>
        </authorList>
    </citation>
    <scope>NUCLEOTIDE SEQUENCE [LARGE SCALE GENOMIC DNA]</scope>
    <source>
        <strain evidence="2 4">Kam1</strain>
    </source>
</reference>
<protein>
    <submittedName>
        <fullName evidence="3">Glycosyltransferase involved in cell wall biosynthesis</fullName>
    </submittedName>
</protein>